<dbReference type="PANTHER" id="PTHR46527:SF1">
    <property type="entry name" value="NUCLEOPORIN NUP42"/>
    <property type="match status" value="1"/>
</dbReference>
<dbReference type="EMBL" id="JANBPT010000235">
    <property type="protein sequence ID" value="KAJ1925189.1"/>
    <property type="molecule type" value="Genomic_DNA"/>
</dbReference>
<protein>
    <submittedName>
        <fullName evidence="9">Nucleoporin-like protein 2</fullName>
    </submittedName>
</protein>
<evidence type="ECO:0000256" key="7">
    <source>
        <dbReference type="SAM" id="MobiDB-lite"/>
    </source>
</evidence>
<dbReference type="GO" id="GO:0008270">
    <property type="term" value="F:zinc ion binding"/>
    <property type="evidence" value="ECO:0007669"/>
    <property type="project" value="UniProtKB-KW"/>
</dbReference>
<dbReference type="GO" id="GO:0005634">
    <property type="term" value="C:nucleus"/>
    <property type="evidence" value="ECO:0007669"/>
    <property type="project" value="UniProtKB-SubCell"/>
</dbReference>
<dbReference type="InterPro" id="IPR000571">
    <property type="entry name" value="Znf_CCCH"/>
</dbReference>
<dbReference type="Gene3D" id="4.10.1000.10">
    <property type="entry name" value="Zinc finger, CCCH-type"/>
    <property type="match status" value="1"/>
</dbReference>
<comment type="caution">
    <text evidence="9">The sequence shown here is derived from an EMBL/GenBank/DDBJ whole genome shotgun (WGS) entry which is preliminary data.</text>
</comment>
<evidence type="ECO:0000313" key="10">
    <source>
        <dbReference type="Proteomes" id="UP001150569"/>
    </source>
</evidence>
<feature type="region of interest" description="Disordered" evidence="7">
    <location>
        <begin position="23"/>
        <end position="105"/>
    </location>
</feature>
<dbReference type="AlphaFoldDB" id="A0A9W8A7P6"/>
<keyword evidence="2 6" id="KW-0479">Metal-binding</keyword>
<dbReference type="PANTHER" id="PTHR46527">
    <property type="entry name" value="NUCLEOPORIN-LIKE PROTEIN 2"/>
    <property type="match status" value="1"/>
</dbReference>
<evidence type="ECO:0000256" key="3">
    <source>
        <dbReference type="ARBA" id="ARBA00022771"/>
    </source>
</evidence>
<feature type="compositionally biased region" description="Low complexity" evidence="7">
    <location>
        <begin position="267"/>
        <end position="298"/>
    </location>
</feature>
<name>A0A9W8A7P6_9FUNG</name>
<feature type="zinc finger region" description="C3H1-type" evidence="6">
    <location>
        <begin position="1"/>
        <end position="25"/>
    </location>
</feature>
<dbReference type="InterPro" id="IPR051767">
    <property type="entry name" value="Nucleoporin_NUP42"/>
</dbReference>
<feature type="region of interest" description="Disordered" evidence="7">
    <location>
        <begin position="233"/>
        <end position="328"/>
    </location>
</feature>
<evidence type="ECO:0000256" key="5">
    <source>
        <dbReference type="ARBA" id="ARBA00023242"/>
    </source>
</evidence>
<keyword evidence="3 6" id="KW-0863">Zinc-finger</keyword>
<evidence type="ECO:0000256" key="6">
    <source>
        <dbReference type="PROSITE-ProRule" id="PRU00723"/>
    </source>
</evidence>
<reference evidence="9" key="1">
    <citation type="submission" date="2022-07" db="EMBL/GenBank/DDBJ databases">
        <title>Phylogenomic reconstructions and comparative analyses of Kickxellomycotina fungi.</title>
        <authorList>
            <person name="Reynolds N.K."/>
            <person name="Stajich J.E."/>
            <person name="Barry K."/>
            <person name="Grigoriev I.V."/>
            <person name="Crous P."/>
            <person name="Smith M.E."/>
        </authorList>
    </citation>
    <scope>NUCLEOTIDE SEQUENCE</scope>
    <source>
        <strain evidence="9">RSA 861</strain>
    </source>
</reference>
<evidence type="ECO:0000256" key="1">
    <source>
        <dbReference type="ARBA" id="ARBA00004123"/>
    </source>
</evidence>
<comment type="subcellular location">
    <subcellularLocation>
        <location evidence="1">Nucleus</location>
    </subcellularLocation>
</comment>
<sequence>MAICKFFLENRCNKGDACRFEHPRNPPRAQFGSRQPFGNTGGGGSFSGGQNRSGTSFGYDGGYGNQGHDSQPRYSSGQNRHPSNSRQGAETPARRVGEPTVESIESDMRNHAHMWRYSCYGPENRYPNLIANKDLSPEELQLLYRRCTVEAHREAYRNFLTACDTNVNKAVHRIRSNPQQALRDAKAMFRGEGPSSRTGASAVLSEPLPPFDINNCRHNSTLAGPFTSTTANASAFGPPASAMGQSRPLPPSGPFSSATPAFQSAAPLPQSTPWSQQPQPFGANPGSKSAFPAAPAPSNNQWGAGASVPLQGRPGEPVTRSTAPPHEYTPQEMEAFRAERFTLGAIPEFQPPPEFWIA</sequence>
<organism evidence="9 10">
    <name type="scientific">Tieghemiomyces parasiticus</name>
    <dbReference type="NCBI Taxonomy" id="78921"/>
    <lineage>
        <taxon>Eukaryota</taxon>
        <taxon>Fungi</taxon>
        <taxon>Fungi incertae sedis</taxon>
        <taxon>Zoopagomycota</taxon>
        <taxon>Kickxellomycotina</taxon>
        <taxon>Dimargaritomycetes</taxon>
        <taxon>Dimargaritales</taxon>
        <taxon>Dimargaritaceae</taxon>
        <taxon>Tieghemiomyces</taxon>
    </lineage>
</organism>
<keyword evidence="5" id="KW-0539">Nucleus</keyword>
<dbReference type="OrthoDB" id="20729at2759"/>
<evidence type="ECO:0000259" key="8">
    <source>
        <dbReference type="PROSITE" id="PS50103"/>
    </source>
</evidence>
<gene>
    <name evidence="9" type="primary">NUPL2_1</name>
    <name evidence="9" type="ORF">IWQ60_004717</name>
</gene>
<keyword evidence="10" id="KW-1185">Reference proteome</keyword>
<dbReference type="PROSITE" id="PS50103">
    <property type="entry name" value="ZF_C3H1"/>
    <property type="match status" value="1"/>
</dbReference>
<evidence type="ECO:0000256" key="4">
    <source>
        <dbReference type="ARBA" id="ARBA00022833"/>
    </source>
</evidence>
<evidence type="ECO:0000256" key="2">
    <source>
        <dbReference type="ARBA" id="ARBA00022723"/>
    </source>
</evidence>
<dbReference type="SUPFAM" id="SSF90229">
    <property type="entry name" value="CCCH zinc finger"/>
    <property type="match status" value="1"/>
</dbReference>
<dbReference type="Proteomes" id="UP001150569">
    <property type="component" value="Unassembled WGS sequence"/>
</dbReference>
<accession>A0A9W8A7P6</accession>
<proteinExistence type="predicted"/>
<feature type="compositionally biased region" description="Polar residues" evidence="7">
    <location>
        <begin position="67"/>
        <end position="88"/>
    </location>
</feature>
<feature type="domain" description="C3H1-type" evidence="8">
    <location>
        <begin position="1"/>
        <end position="25"/>
    </location>
</feature>
<keyword evidence="4 6" id="KW-0862">Zinc</keyword>
<evidence type="ECO:0000313" key="9">
    <source>
        <dbReference type="EMBL" id="KAJ1925189.1"/>
    </source>
</evidence>
<dbReference type="InterPro" id="IPR036855">
    <property type="entry name" value="Znf_CCCH_sf"/>
</dbReference>